<organism evidence="1 2">
    <name type="scientific">Niastella koreensis</name>
    <dbReference type="NCBI Taxonomy" id="354356"/>
    <lineage>
        <taxon>Bacteria</taxon>
        <taxon>Pseudomonadati</taxon>
        <taxon>Bacteroidota</taxon>
        <taxon>Chitinophagia</taxon>
        <taxon>Chitinophagales</taxon>
        <taxon>Chitinophagaceae</taxon>
        <taxon>Niastella</taxon>
    </lineage>
</organism>
<reference evidence="1 2" key="1">
    <citation type="submission" date="2016-04" db="EMBL/GenBank/DDBJ databases">
        <authorList>
            <person name="Chen L."/>
            <person name="Zhuang W."/>
            <person name="Wang G."/>
        </authorList>
    </citation>
    <scope>NUCLEOTIDE SEQUENCE [LARGE SCALE GENOMIC DNA]</scope>
    <source>
        <strain evidence="2">GR20</strain>
    </source>
</reference>
<evidence type="ECO:0000313" key="2">
    <source>
        <dbReference type="Proteomes" id="UP000192277"/>
    </source>
</evidence>
<evidence type="ECO:0008006" key="3">
    <source>
        <dbReference type="Google" id="ProtNLM"/>
    </source>
</evidence>
<sequence>MKKVLIAIDAKKVNMKVLDFACYLARLTQSTLTGVFLDKAQLMETIIKEPIQREAKYSTAVKEMAKVIDENMHQFREACSGRGTNCSLYVESNMEGSDIVKATRFAELLIVDPEMSFKKKSDEIPSAYIKDLLARSECPVVLAPFEFHAIDEVLFAYDGGEASVYAIKQFTYLFPELTGKKLTVLEVNKAGDDLIRDKGKIEELLRLHYPNIEFQLLKGKAADELFGYLLGKNNVFVVMGAFERNVFSGLFSHSTAELIIKAINVPVFIAHHK</sequence>
<keyword evidence="2" id="KW-1185">Reference proteome</keyword>
<dbReference type="Proteomes" id="UP000192277">
    <property type="component" value="Unassembled WGS sequence"/>
</dbReference>
<proteinExistence type="predicted"/>
<comment type="caution">
    <text evidence="1">The sequence shown here is derived from an EMBL/GenBank/DDBJ whole genome shotgun (WGS) entry which is preliminary data.</text>
</comment>
<evidence type="ECO:0000313" key="1">
    <source>
        <dbReference type="EMBL" id="OQP53296.1"/>
    </source>
</evidence>
<protein>
    <recommendedName>
        <fullName evidence="3">UspA domain-containing protein</fullName>
    </recommendedName>
</protein>
<dbReference type="SUPFAM" id="SSF52402">
    <property type="entry name" value="Adenine nucleotide alpha hydrolases-like"/>
    <property type="match status" value="2"/>
</dbReference>
<accession>A0ABX3P2Q8</accession>
<dbReference type="EMBL" id="LWBO01000003">
    <property type="protein sequence ID" value="OQP53296.1"/>
    <property type="molecule type" value="Genomic_DNA"/>
</dbReference>
<gene>
    <name evidence="1" type="ORF">A4D02_23180</name>
</gene>
<dbReference type="RefSeq" id="WP_014218164.1">
    <property type="nucleotide sequence ID" value="NZ_LWBO01000003.1"/>
</dbReference>
<name>A0ABX3P2Q8_9BACT</name>
<dbReference type="Gene3D" id="3.40.50.12370">
    <property type="match status" value="1"/>
</dbReference>